<dbReference type="GO" id="GO:0019287">
    <property type="term" value="P:isopentenyl diphosphate biosynthetic process, mevalonate pathway"/>
    <property type="evidence" value="ECO:0007669"/>
    <property type="project" value="InterPro"/>
</dbReference>
<dbReference type="Gene3D" id="3.30.230.10">
    <property type="match status" value="1"/>
</dbReference>
<dbReference type="EC" id="4.1.1.33" evidence="2"/>
<dbReference type="SUPFAM" id="SSF55060">
    <property type="entry name" value="GHMP Kinase, C-terminal domain"/>
    <property type="match status" value="1"/>
</dbReference>
<dbReference type="InterPro" id="IPR029765">
    <property type="entry name" value="Mev_diP_decarb"/>
</dbReference>
<dbReference type="PIRSF" id="PIRSF015950">
    <property type="entry name" value="Mev_P_decrbx"/>
    <property type="match status" value="1"/>
</dbReference>
<dbReference type="PANTHER" id="PTHR10977:SF3">
    <property type="entry name" value="DIPHOSPHOMEVALONATE DECARBOXYLASE"/>
    <property type="match status" value="1"/>
</dbReference>
<evidence type="ECO:0000256" key="1">
    <source>
        <dbReference type="ARBA" id="ARBA00008831"/>
    </source>
</evidence>
<organism evidence="10 11">
    <name type="scientific">Candidatus Roizmanbacteria bacterium RIFCSPHIGHO2_12_FULL_44_10</name>
    <dbReference type="NCBI Taxonomy" id="1802054"/>
    <lineage>
        <taxon>Bacteria</taxon>
        <taxon>Candidatus Roizmaniibacteriota</taxon>
    </lineage>
</organism>
<feature type="domain" description="Mvd1 C-terminal" evidence="8">
    <location>
        <begin position="178"/>
        <end position="306"/>
    </location>
</feature>
<dbReference type="PANTHER" id="PTHR10977">
    <property type="entry name" value="DIPHOSPHOMEVALONATE DECARBOXYLASE"/>
    <property type="match status" value="1"/>
</dbReference>
<dbReference type="Pfam" id="PF22700">
    <property type="entry name" value="MVD-like_N"/>
    <property type="match status" value="1"/>
</dbReference>
<dbReference type="NCBIfam" id="TIGR01240">
    <property type="entry name" value="mevDPdecarb"/>
    <property type="match status" value="1"/>
</dbReference>
<evidence type="ECO:0000259" key="8">
    <source>
        <dbReference type="Pfam" id="PF18376"/>
    </source>
</evidence>
<gene>
    <name evidence="10" type="ORF">A3F34_00370</name>
</gene>
<dbReference type="EMBL" id="MGAE01000024">
    <property type="protein sequence ID" value="OGK39183.1"/>
    <property type="molecule type" value="Genomic_DNA"/>
</dbReference>
<name>A0A1F7I771_9BACT</name>
<evidence type="ECO:0000256" key="4">
    <source>
        <dbReference type="ARBA" id="ARBA00022741"/>
    </source>
</evidence>
<dbReference type="InterPro" id="IPR041431">
    <property type="entry name" value="Mvd1_C"/>
</dbReference>
<evidence type="ECO:0000256" key="3">
    <source>
        <dbReference type="ARBA" id="ARBA00022516"/>
    </source>
</evidence>
<protein>
    <recommendedName>
        <fullName evidence="2">diphosphomevalonate decarboxylase</fullName>
        <ecNumber evidence="2">4.1.1.33</ecNumber>
    </recommendedName>
</protein>
<dbReference type="InterPro" id="IPR036554">
    <property type="entry name" value="GHMP_kinase_C_sf"/>
</dbReference>
<keyword evidence="6" id="KW-0443">Lipid metabolism</keyword>
<reference evidence="10 11" key="1">
    <citation type="journal article" date="2016" name="Nat. Commun.">
        <title>Thousands of microbial genomes shed light on interconnected biogeochemical processes in an aquifer system.</title>
        <authorList>
            <person name="Anantharaman K."/>
            <person name="Brown C.T."/>
            <person name="Hug L.A."/>
            <person name="Sharon I."/>
            <person name="Castelle C.J."/>
            <person name="Probst A.J."/>
            <person name="Thomas B.C."/>
            <person name="Singh A."/>
            <person name="Wilkins M.J."/>
            <person name="Karaoz U."/>
            <person name="Brodie E.L."/>
            <person name="Williams K.H."/>
            <person name="Hubbard S.S."/>
            <person name="Banfield J.F."/>
        </authorList>
    </citation>
    <scope>NUCLEOTIDE SEQUENCE [LARGE SCALE GENOMIC DNA]</scope>
</reference>
<keyword evidence="3" id="KW-0444">Lipid biosynthesis</keyword>
<sequence>MKATAVAPSNIAFIKYWGKKKGKEAERLPANGSISMNLSNLATTTTVAFSKKYKKDSILWNGKKPRERSFQRVIRHLDRIRELGKISERARVVSINNFPHGTGLSSSASGFAALTVAGSGAANLQLSQKGMSILARRASGSACRSIPSGFTEWLDADSSDESYAVSIFPPDHWNIIDIVAITKKDEKEISSTEGMSRAETSPFFEQRLKKMNKKITDCKKYIKAKNFTSFGNLIEQEAIEMHTVALTSNPPLIYWYPETVLVMKAVQQWRKDGLESYFTINTGHNLHIITEAKNQSNVIKELQEIKAVREIIANKPALGARIIEKHLF</sequence>
<dbReference type="GO" id="GO:0004163">
    <property type="term" value="F:diphosphomevalonate decarboxylase activity"/>
    <property type="evidence" value="ECO:0007669"/>
    <property type="project" value="UniProtKB-EC"/>
</dbReference>
<dbReference type="GO" id="GO:0005524">
    <property type="term" value="F:ATP binding"/>
    <property type="evidence" value="ECO:0007669"/>
    <property type="project" value="UniProtKB-KW"/>
</dbReference>
<dbReference type="InterPro" id="IPR020568">
    <property type="entry name" value="Ribosomal_Su5_D2-typ_SF"/>
</dbReference>
<evidence type="ECO:0000259" key="9">
    <source>
        <dbReference type="Pfam" id="PF22700"/>
    </source>
</evidence>
<proteinExistence type="inferred from homology"/>
<keyword evidence="4" id="KW-0547">Nucleotide-binding</keyword>
<comment type="similarity">
    <text evidence="1">Belongs to the diphosphomevalonate decarboxylase family.</text>
</comment>
<keyword evidence="7" id="KW-0456">Lyase</keyword>
<dbReference type="Gene3D" id="3.30.70.890">
    <property type="entry name" value="GHMP kinase, C-terminal domain"/>
    <property type="match status" value="1"/>
</dbReference>
<accession>A0A1F7I771</accession>
<dbReference type="InterPro" id="IPR005935">
    <property type="entry name" value="Mev_decarb"/>
</dbReference>
<evidence type="ECO:0000313" key="11">
    <source>
        <dbReference type="Proteomes" id="UP000179024"/>
    </source>
</evidence>
<evidence type="ECO:0000256" key="7">
    <source>
        <dbReference type="ARBA" id="ARBA00023239"/>
    </source>
</evidence>
<dbReference type="InterPro" id="IPR053859">
    <property type="entry name" value="MVD-like_N"/>
</dbReference>
<keyword evidence="5" id="KW-0067">ATP-binding</keyword>
<dbReference type="Proteomes" id="UP000179024">
    <property type="component" value="Unassembled WGS sequence"/>
</dbReference>
<evidence type="ECO:0000256" key="6">
    <source>
        <dbReference type="ARBA" id="ARBA00023098"/>
    </source>
</evidence>
<evidence type="ECO:0000256" key="2">
    <source>
        <dbReference type="ARBA" id="ARBA00012296"/>
    </source>
</evidence>
<dbReference type="AlphaFoldDB" id="A0A1F7I771"/>
<evidence type="ECO:0000313" key="10">
    <source>
        <dbReference type="EMBL" id="OGK39183.1"/>
    </source>
</evidence>
<feature type="domain" description="Diphosphomevalonate decarboxylase-like N-terminal" evidence="9">
    <location>
        <begin position="7"/>
        <end position="164"/>
    </location>
</feature>
<evidence type="ECO:0000256" key="5">
    <source>
        <dbReference type="ARBA" id="ARBA00022840"/>
    </source>
</evidence>
<dbReference type="SUPFAM" id="SSF54211">
    <property type="entry name" value="Ribosomal protein S5 domain 2-like"/>
    <property type="match status" value="1"/>
</dbReference>
<dbReference type="InterPro" id="IPR014721">
    <property type="entry name" value="Ribsml_uS5_D2-typ_fold_subgr"/>
</dbReference>
<comment type="caution">
    <text evidence="10">The sequence shown here is derived from an EMBL/GenBank/DDBJ whole genome shotgun (WGS) entry which is preliminary data.</text>
</comment>
<dbReference type="Pfam" id="PF18376">
    <property type="entry name" value="MDD_C"/>
    <property type="match status" value="1"/>
</dbReference>
<dbReference type="GO" id="GO:0005829">
    <property type="term" value="C:cytosol"/>
    <property type="evidence" value="ECO:0007669"/>
    <property type="project" value="InterPro"/>
</dbReference>